<keyword evidence="7 12" id="KW-0862">Zinc</keyword>
<dbReference type="InterPro" id="IPR016192">
    <property type="entry name" value="APOBEC/CMP_deaminase_Zn-bd"/>
</dbReference>
<evidence type="ECO:0000256" key="9">
    <source>
        <dbReference type="ARBA" id="ARBA00049558"/>
    </source>
</evidence>
<evidence type="ECO:0000256" key="14">
    <source>
        <dbReference type="SAM" id="MobiDB-lite"/>
    </source>
</evidence>
<dbReference type="GO" id="GO:0042802">
    <property type="term" value="F:identical protein binding"/>
    <property type="evidence" value="ECO:0007669"/>
    <property type="project" value="UniProtKB-ARBA"/>
</dbReference>
<feature type="binding site" evidence="12">
    <location>
        <position position="82"/>
    </location>
    <ligand>
        <name>Zn(2+)</name>
        <dbReference type="ChEBI" id="CHEBI:29105"/>
        <note>catalytic</note>
    </ligand>
</feature>
<dbReference type="GO" id="GO:0004126">
    <property type="term" value="F:cytidine deaminase activity"/>
    <property type="evidence" value="ECO:0007669"/>
    <property type="project" value="UniProtKB-UniRule"/>
</dbReference>
<keyword evidence="6 13" id="KW-0378">Hydrolase</keyword>
<comment type="cofactor">
    <cofactor evidence="1 12 13">
        <name>Zn(2+)</name>
        <dbReference type="ChEBI" id="CHEBI:29105"/>
    </cofactor>
</comment>
<evidence type="ECO:0000256" key="6">
    <source>
        <dbReference type="ARBA" id="ARBA00022801"/>
    </source>
</evidence>
<comment type="similarity">
    <text evidence="3 13">Belongs to the cytidine and deoxycytidylate deaminase family.</text>
</comment>
<evidence type="ECO:0000256" key="2">
    <source>
        <dbReference type="ARBA" id="ARBA00003949"/>
    </source>
</evidence>
<reference evidence="16" key="1">
    <citation type="journal article" date="2020" name="Stud. Mycol.">
        <title>101 Dothideomycetes genomes: a test case for predicting lifestyles and emergence of pathogens.</title>
        <authorList>
            <person name="Haridas S."/>
            <person name="Albert R."/>
            <person name="Binder M."/>
            <person name="Bloem J."/>
            <person name="Labutti K."/>
            <person name="Salamov A."/>
            <person name="Andreopoulos B."/>
            <person name="Baker S."/>
            <person name="Barry K."/>
            <person name="Bills G."/>
            <person name="Bluhm B."/>
            <person name="Cannon C."/>
            <person name="Castanera R."/>
            <person name="Culley D."/>
            <person name="Daum C."/>
            <person name="Ezra D."/>
            <person name="Gonzalez J."/>
            <person name="Henrissat B."/>
            <person name="Kuo A."/>
            <person name="Liang C."/>
            <person name="Lipzen A."/>
            <person name="Lutzoni F."/>
            <person name="Magnuson J."/>
            <person name="Mondo S."/>
            <person name="Nolan M."/>
            <person name="Ohm R."/>
            <person name="Pangilinan J."/>
            <person name="Park H.-J."/>
            <person name="Ramirez L."/>
            <person name="Alfaro M."/>
            <person name="Sun H."/>
            <person name="Tritt A."/>
            <person name="Yoshinaga Y."/>
            <person name="Zwiers L.-H."/>
            <person name="Turgeon B."/>
            <person name="Goodwin S."/>
            <person name="Spatafora J."/>
            <person name="Crous P."/>
            <person name="Grigoriev I."/>
        </authorList>
    </citation>
    <scope>NUCLEOTIDE SEQUENCE</scope>
    <source>
        <strain evidence="16">CBS 262.69</strain>
    </source>
</reference>
<name>A0A6G1HNG3_9PEZI</name>
<dbReference type="FunFam" id="3.40.140.10:FF:000008">
    <property type="entry name" value="Cytidine deaminase"/>
    <property type="match status" value="1"/>
</dbReference>
<feature type="binding site" evidence="12">
    <location>
        <position position="117"/>
    </location>
    <ligand>
        <name>Zn(2+)</name>
        <dbReference type="ChEBI" id="CHEBI:29105"/>
        <note>catalytic</note>
    </ligand>
</feature>
<evidence type="ECO:0000259" key="15">
    <source>
        <dbReference type="PROSITE" id="PS51747"/>
    </source>
</evidence>
<dbReference type="InterPro" id="IPR016193">
    <property type="entry name" value="Cytidine_deaminase-like"/>
</dbReference>
<dbReference type="PROSITE" id="PS51747">
    <property type="entry name" value="CYT_DCMP_DEAMINASES_2"/>
    <property type="match status" value="1"/>
</dbReference>
<evidence type="ECO:0000256" key="10">
    <source>
        <dbReference type="PIRSR" id="PIRSR606262-1"/>
    </source>
</evidence>
<feature type="binding site" evidence="12">
    <location>
        <position position="120"/>
    </location>
    <ligand>
        <name>Zn(2+)</name>
        <dbReference type="ChEBI" id="CHEBI:29105"/>
        <note>catalytic</note>
    </ligand>
</feature>
<feature type="active site" description="Proton donor" evidence="10">
    <location>
        <position position="84"/>
    </location>
</feature>
<dbReference type="EMBL" id="ML996703">
    <property type="protein sequence ID" value="KAF2397603.1"/>
    <property type="molecule type" value="Genomic_DNA"/>
</dbReference>
<feature type="region of interest" description="Disordered" evidence="14">
    <location>
        <begin position="1"/>
        <end position="20"/>
    </location>
</feature>
<dbReference type="GO" id="GO:0008270">
    <property type="term" value="F:zinc ion binding"/>
    <property type="evidence" value="ECO:0007669"/>
    <property type="project" value="UniProtKB-UniRule"/>
</dbReference>
<feature type="domain" description="CMP/dCMP-type deaminase" evidence="15">
    <location>
        <begin position="24"/>
        <end position="159"/>
    </location>
</feature>
<evidence type="ECO:0000256" key="8">
    <source>
        <dbReference type="ARBA" id="ARBA00032005"/>
    </source>
</evidence>
<evidence type="ECO:0000256" key="4">
    <source>
        <dbReference type="ARBA" id="ARBA00012783"/>
    </source>
</evidence>
<dbReference type="Pfam" id="PF00383">
    <property type="entry name" value="dCMP_cyt_deam_1"/>
    <property type="match status" value="1"/>
</dbReference>
<evidence type="ECO:0000313" key="17">
    <source>
        <dbReference type="Proteomes" id="UP000799640"/>
    </source>
</evidence>
<dbReference type="InterPro" id="IPR002125">
    <property type="entry name" value="CMP_dCMP_dom"/>
</dbReference>
<dbReference type="PROSITE" id="PS00903">
    <property type="entry name" value="CYT_DCMP_DEAMINASES_1"/>
    <property type="match status" value="1"/>
</dbReference>
<dbReference type="OrthoDB" id="414540at2759"/>
<dbReference type="GO" id="GO:0055086">
    <property type="term" value="P:nucleobase-containing small molecule metabolic process"/>
    <property type="evidence" value="ECO:0007669"/>
    <property type="project" value="UniProtKB-ARBA"/>
</dbReference>
<proteinExistence type="inferred from homology"/>
<dbReference type="PANTHER" id="PTHR11644:SF2">
    <property type="entry name" value="CYTIDINE DEAMINASE"/>
    <property type="match status" value="1"/>
</dbReference>
<dbReference type="Gene3D" id="3.40.140.10">
    <property type="entry name" value="Cytidine Deaminase, domain 2"/>
    <property type="match status" value="1"/>
</dbReference>
<keyword evidence="5 12" id="KW-0479">Metal-binding</keyword>
<evidence type="ECO:0000256" key="11">
    <source>
        <dbReference type="PIRSR" id="PIRSR606262-2"/>
    </source>
</evidence>
<dbReference type="EC" id="3.5.4.5" evidence="4 13"/>
<dbReference type="GO" id="GO:0072527">
    <property type="term" value="P:pyrimidine-containing compound metabolic process"/>
    <property type="evidence" value="ECO:0007669"/>
    <property type="project" value="UniProtKB-ARBA"/>
</dbReference>
<comment type="function">
    <text evidence="2 13">This enzyme scavenges exogenous and endogenous cytidine and 2'-deoxycytidine for UMP synthesis.</text>
</comment>
<accession>A0A6G1HNG3</accession>
<dbReference type="Proteomes" id="UP000799640">
    <property type="component" value="Unassembled WGS sequence"/>
</dbReference>
<dbReference type="PANTHER" id="PTHR11644">
    <property type="entry name" value="CYTIDINE DEAMINASE"/>
    <property type="match status" value="1"/>
</dbReference>
<dbReference type="NCBIfam" id="NF004064">
    <property type="entry name" value="PRK05578.1"/>
    <property type="match status" value="1"/>
</dbReference>
<sequence>MSTSNITTPSNPPPSSPTYGLTSVEVSTLKEKCIEAKSRAYCPYSNFRVGCAVLLSSAAGSLAGTIITGANVENASYPVGMCAERVALGHAAASGLRSGAFRAIAVATDGERACSPCGMCRQFIREFCAEDVPVIMVAGNGDTAWITVGEMLPMSFGPSDLGK</sequence>
<dbReference type="AlphaFoldDB" id="A0A6G1HNG3"/>
<organism evidence="16 17">
    <name type="scientific">Trichodelitschia bisporula</name>
    <dbReference type="NCBI Taxonomy" id="703511"/>
    <lineage>
        <taxon>Eukaryota</taxon>
        <taxon>Fungi</taxon>
        <taxon>Dikarya</taxon>
        <taxon>Ascomycota</taxon>
        <taxon>Pezizomycotina</taxon>
        <taxon>Dothideomycetes</taxon>
        <taxon>Dothideomycetes incertae sedis</taxon>
        <taxon>Phaeotrichales</taxon>
        <taxon>Phaeotrichaceae</taxon>
        <taxon>Trichodelitschia</taxon>
    </lineage>
</organism>
<evidence type="ECO:0000256" key="12">
    <source>
        <dbReference type="PIRSR" id="PIRSR606262-3"/>
    </source>
</evidence>
<evidence type="ECO:0000256" key="1">
    <source>
        <dbReference type="ARBA" id="ARBA00001947"/>
    </source>
</evidence>
<dbReference type="SUPFAM" id="SSF53927">
    <property type="entry name" value="Cytidine deaminase-like"/>
    <property type="match status" value="1"/>
</dbReference>
<comment type="catalytic activity">
    <reaction evidence="13">
        <text>2'-deoxycytidine + H2O + H(+) = 2'-deoxyuridine + NH4(+)</text>
        <dbReference type="Rhea" id="RHEA:13433"/>
        <dbReference type="ChEBI" id="CHEBI:15377"/>
        <dbReference type="ChEBI" id="CHEBI:15378"/>
        <dbReference type="ChEBI" id="CHEBI:15698"/>
        <dbReference type="ChEBI" id="CHEBI:16450"/>
        <dbReference type="ChEBI" id="CHEBI:28938"/>
        <dbReference type="EC" id="3.5.4.5"/>
    </reaction>
</comment>
<gene>
    <name evidence="16" type="ORF">EJ06DRAFT_157725</name>
</gene>
<dbReference type="CDD" id="cd01283">
    <property type="entry name" value="cytidine_deaminase"/>
    <property type="match status" value="1"/>
</dbReference>
<dbReference type="InterPro" id="IPR050202">
    <property type="entry name" value="Cyt/Deoxycyt_deaminase"/>
</dbReference>
<dbReference type="InterPro" id="IPR006262">
    <property type="entry name" value="Cyt_deam_tetra"/>
</dbReference>
<protein>
    <recommendedName>
        <fullName evidence="4 13">Cytidine deaminase</fullName>
        <ecNumber evidence="4 13">3.5.4.5</ecNumber>
    </recommendedName>
    <alternativeName>
        <fullName evidence="8 13">Cytidine aminohydrolase</fullName>
    </alternativeName>
</protein>
<evidence type="ECO:0000256" key="5">
    <source>
        <dbReference type="ARBA" id="ARBA00022723"/>
    </source>
</evidence>
<dbReference type="GO" id="GO:0005829">
    <property type="term" value="C:cytosol"/>
    <property type="evidence" value="ECO:0007669"/>
    <property type="project" value="TreeGrafter"/>
</dbReference>
<evidence type="ECO:0000256" key="3">
    <source>
        <dbReference type="ARBA" id="ARBA00006576"/>
    </source>
</evidence>
<dbReference type="NCBIfam" id="TIGR01354">
    <property type="entry name" value="cyt_deam_tetra"/>
    <property type="match status" value="1"/>
</dbReference>
<evidence type="ECO:0000256" key="7">
    <source>
        <dbReference type="ARBA" id="ARBA00022833"/>
    </source>
</evidence>
<feature type="binding site" evidence="11">
    <location>
        <begin position="71"/>
        <end position="77"/>
    </location>
    <ligand>
        <name>substrate</name>
    </ligand>
</feature>
<evidence type="ECO:0000256" key="13">
    <source>
        <dbReference type="RuleBase" id="RU364006"/>
    </source>
</evidence>
<evidence type="ECO:0000313" key="16">
    <source>
        <dbReference type="EMBL" id="KAF2397603.1"/>
    </source>
</evidence>
<keyword evidence="17" id="KW-1185">Reference proteome</keyword>
<comment type="catalytic activity">
    <reaction evidence="9 13">
        <text>cytidine + H2O + H(+) = uridine + NH4(+)</text>
        <dbReference type="Rhea" id="RHEA:16069"/>
        <dbReference type="ChEBI" id="CHEBI:15377"/>
        <dbReference type="ChEBI" id="CHEBI:15378"/>
        <dbReference type="ChEBI" id="CHEBI:16704"/>
        <dbReference type="ChEBI" id="CHEBI:17562"/>
        <dbReference type="ChEBI" id="CHEBI:28938"/>
        <dbReference type="EC" id="3.5.4.5"/>
    </reaction>
</comment>